<gene>
    <name evidence="1" type="ORF">AS859_10565</name>
</gene>
<evidence type="ECO:0000313" key="2">
    <source>
        <dbReference type="Proteomes" id="UP000192599"/>
    </source>
</evidence>
<dbReference type="AlphaFoldDB" id="A0A1V9V9V6"/>
<sequence length="39" mass="4304">MGILEDLIKRAENSCELCKCENDLDIFEVSPSDGTAEQS</sequence>
<dbReference type="Proteomes" id="UP000192599">
    <property type="component" value="Unassembled WGS sequence"/>
</dbReference>
<dbReference type="EMBL" id="LNTC01000300">
    <property type="protein sequence ID" value="OQR40629.1"/>
    <property type="molecule type" value="Genomic_DNA"/>
</dbReference>
<organism evidence="1 2">
    <name type="scientific">Aliarcobacter cryaerophilus</name>
    <dbReference type="NCBI Taxonomy" id="28198"/>
    <lineage>
        <taxon>Bacteria</taxon>
        <taxon>Pseudomonadati</taxon>
        <taxon>Campylobacterota</taxon>
        <taxon>Epsilonproteobacteria</taxon>
        <taxon>Campylobacterales</taxon>
        <taxon>Arcobacteraceae</taxon>
        <taxon>Aliarcobacter</taxon>
    </lineage>
</organism>
<feature type="non-terminal residue" evidence="1">
    <location>
        <position position="39"/>
    </location>
</feature>
<comment type="caution">
    <text evidence="1">The sequence shown here is derived from an EMBL/GenBank/DDBJ whole genome shotgun (WGS) entry which is preliminary data.</text>
</comment>
<protein>
    <submittedName>
        <fullName evidence="1">PhnA domain protein</fullName>
    </submittedName>
</protein>
<name>A0A1V9V9V6_9BACT</name>
<evidence type="ECO:0000313" key="1">
    <source>
        <dbReference type="EMBL" id="OQR40629.1"/>
    </source>
</evidence>
<reference evidence="1 2" key="1">
    <citation type="submission" date="2017-04" db="EMBL/GenBank/DDBJ databases">
        <title>Accumulation and expression of multiple antibiotic resistance genes in Arcobacter cryaerophilus that thrives in sewage.</title>
        <authorList>
            <person name="Millar J.A."/>
            <person name="Raghavan R."/>
        </authorList>
    </citation>
    <scope>NUCLEOTIDE SEQUENCE [LARGE SCALE GENOMIC DNA]</scope>
    <source>
        <strain evidence="1 2">AZT-1</strain>
    </source>
</reference>
<proteinExistence type="predicted"/>
<accession>A0A1V9V9V6</accession>